<sequence length="173" mass="19689">MNTSISDILEFTNTGKGQLYYYFDSKKAIGLAVIQSLLEEWRIDLFEQILSTDLPAEQSIEQMIDWFFAFHQKAVIHYGCPVGNLIAELALADEQFREPLNSFMKEWQELVKKQVLALDGNQLTEEEAAQEASHIIGSLQGIALLLKLSQNINEASQSIVFLKKELKLKQKPK</sequence>
<dbReference type="Proteomes" id="UP000183700">
    <property type="component" value="Unassembled WGS sequence"/>
</dbReference>
<proteinExistence type="predicted"/>
<keyword evidence="5" id="KW-1185">Reference proteome</keyword>
<evidence type="ECO:0000259" key="3">
    <source>
        <dbReference type="Pfam" id="PF16925"/>
    </source>
</evidence>
<keyword evidence="1" id="KW-0805">Transcription regulation</keyword>
<protein>
    <submittedName>
        <fullName evidence="4">Transcriptional regulator, TetR family</fullName>
    </submittedName>
</protein>
<comment type="caution">
    <text evidence="4">The sequence shown here is derived from an EMBL/GenBank/DDBJ whole genome shotgun (WGS) entry which is preliminary data.</text>
</comment>
<feature type="domain" description="Tetracyclin repressor-like C-terminal" evidence="3">
    <location>
        <begin position="60"/>
        <end position="152"/>
    </location>
</feature>
<dbReference type="PANTHER" id="PTHR47506">
    <property type="entry name" value="TRANSCRIPTIONAL REGULATORY PROTEIN"/>
    <property type="match status" value="1"/>
</dbReference>
<name>A0A1L8SVI2_9ENTE</name>
<dbReference type="PANTHER" id="PTHR47506:SF3">
    <property type="entry name" value="HTH-TYPE TRANSCRIPTIONAL REGULATOR LMRA"/>
    <property type="match status" value="1"/>
</dbReference>
<evidence type="ECO:0000256" key="1">
    <source>
        <dbReference type="ARBA" id="ARBA00023015"/>
    </source>
</evidence>
<keyword evidence="2" id="KW-0804">Transcription</keyword>
<dbReference type="Gene3D" id="1.10.357.10">
    <property type="entry name" value="Tetracycline Repressor, domain 2"/>
    <property type="match status" value="1"/>
</dbReference>
<dbReference type="AlphaFoldDB" id="A0A1L8SVI2"/>
<accession>A0A1L8SVI2</accession>
<reference evidence="4 5" key="1">
    <citation type="submission" date="2014-12" db="EMBL/GenBank/DDBJ databases">
        <title>Draft genome sequences of 29 type strains of Enterococci.</title>
        <authorList>
            <person name="Zhong Z."/>
            <person name="Sun Z."/>
            <person name="Liu W."/>
            <person name="Zhang W."/>
            <person name="Zhang H."/>
        </authorList>
    </citation>
    <scope>NUCLEOTIDE SEQUENCE [LARGE SCALE GENOMIC DNA]</scope>
    <source>
        <strain evidence="4 5">DSM 22802</strain>
    </source>
</reference>
<gene>
    <name evidence="4" type="ORF">RV00_GL002107</name>
</gene>
<dbReference type="OrthoDB" id="9814200at2"/>
<dbReference type="Pfam" id="PF16925">
    <property type="entry name" value="TetR_C_13"/>
    <property type="match status" value="1"/>
</dbReference>
<dbReference type="InterPro" id="IPR009057">
    <property type="entry name" value="Homeodomain-like_sf"/>
</dbReference>
<evidence type="ECO:0000256" key="2">
    <source>
        <dbReference type="ARBA" id="ARBA00023163"/>
    </source>
</evidence>
<dbReference type="InterPro" id="IPR036271">
    <property type="entry name" value="Tet_transcr_reg_TetR-rel_C_sf"/>
</dbReference>
<dbReference type="SUPFAM" id="SSF48498">
    <property type="entry name" value="Tetracyclin repressor-like, C-terminal domain"/>
    <property type="match status" value="1"/>
</dbReference>
<organism evidence="4 5">
    <name type="scientific">Enterococcus devriesei</name>
    <dbReference type="NCBI Taxonomy" id="319970"/>
    <lineage>
        <taxon>Bacteria</taxon>
        <taxon>Bacillati</taxon>
        <taxon>Bacillota</taxon>
        <taxon>Bacilli</taxon>
        <taxon>Lactobacillales</taxon>
        <taxon>Enterococcaceae</taxon>
        <taxon>Enterococcus</taxon>
    </lineage>
</organism>
<evidence type="ECO:0000313" key="4">
    <source>
        <dbReference type="EMBL" id="OJG35963.1"/>
    </source>
</evidence>
<dbReference type="EMBL" id="JXKM01000004">
    <property type="protein sequence ID" value="OJG35963.1"/>
    <property type="molecule type" value="Genomic_DNA"/>
</dbReference>
<dbReference type="SUPFAM" id="SSF46689">
    <property type="entry name" value="Homeodomain-like"/>
    <property type="match status" value="1"/>
</dbReference>
<evidence type="ECO:0000313" key="5">
    <source>
        <dbReference type="Proteomes" id="UP000183700"/>
    </source>
</evidence>
<dbReference type="InterPro" id="IPR011075">
    <property type="entry name" value="TetR_C"/>
</dbReference>
<dbReference type="STRING" id="319970.RV00_GL002107"/>